<gene>
    <name evidence="5" type="ORF">PAPYR_5215</name>
</gene>
<dbReference type="InterPro" id="IPR035914">
    <property type="entry name" value="Sperma_CUB_dom_sf"/>
</dbReference>
<dbReference type="Proteomes" id="UP001141327">
    <property type="component" value="Unassembled WGS sequence"/>
</dbReference>
<keyword evidence="2" id="KW-1133">Transmembrane helix</keyword>
<evidence type="ECO:0000259" key="4">
    <source>
        <dbReference type="PROSITE" id="PS01180"/>
    </source>
</evidence>
<organism evidence="5 6">
    <name type="scientific">Paratrimastix pyriformis</name>
    <dbReference type="NCBI Taxonomy" id="342808"/>
    <lineage>
        <taxon>Eukaryota</taxon>
        <taxon>Metamonada</taxon>
        <taxon>Preaxostyla</taxon>
        <taxon>Paratrimastigidae</taxon>
        <taxon>Paratrimastix</taxon>
    </lineage>
</organism>
<name>A0ABQ8UJE7_9EUKA</name>
<dbReference type="EMBL" id="JAPMOS010000024">
    <property type="protein sequence ID" value="KAJ4458933.1"/>
    <property type="molecule type" value="Genomic_DNA"/>
</dbReference>
<accession>A0ABQ8UJE7</accession>
<keyword evidence="3" id="KW-0732">Signal</keyword>
<dbReference type="PROSITE" id="PS01180">
    <property type="entry name" value="CUB"/>
    <property type="match status" value="1"/>
</dbReference>
<feature type="chain" id="PRO_5045948399" description="CUB domain-containing protein" evidence="3">
    <location>
        <begin position="21"/>
        <end position="543"/>
    </location>
</feature>
<keyword evidence="2" id="KW-0472">Membrane</keyword>
<evidence type="ECO:0000256" key="2">
    <source>
        <dbReference type="SAM" id="Phobius"/>
    </source>
</evidence>
<dbReference type="InterPro" id="IPR000859">
    <property type="entry name" value="CUB_dom"/>
</dbReference>
<keyword evidence="6" id="KW-1185">Reference proteome</keyword>
<feature type="domain" description="CUB" evidence="4">
    <location>
        <begin position="136"/>
        <end position="251"/>
    </location>
</feature>
<dbReference type="SUPFAM" id="SSF49854">
    <property type="entry name" value="Spermadhesin, CUB domain"/>
    <property type="match status" value="1"/>
</dbReference>
<proteinExistence type="predicted"/>
<feature type="transmembrane region" description="Helical" evidence="2">
    <location>
        <begin position="403"/>
        <end position="436"/>
    </location>
</feature>
<keyword evidence="1" id="KW-1015">Disulfide bond</keyword>
<feature type="signal peptide" evidence="3">
    <location>
        <begin position="1"/>
        <end position="20"/>
    </location>
</feature>
<evidence type="ECO:0000313" key="6">
    <source>
        <dbReference type="Proteomes" id="UP001141327"/>
    </source>
</evidence>
<reference evidence="5" key="1">
    <citation type="journal article" date="2022" name="bioRxiv">
        <title>Genomics of Preaxostyla Flagellates Illuminates Evolutionary Transitions and the Path Towards Mitochondrial Loss.</title>
        <authorList>
            <person name="Novak L.V.F."/>
            <person name="Treitli S.C."/>
            <person name="Pyrih J."/>
            <person name="Halakuc P."/>
            <person name="Pipaliya S.V."/>
            <person name="Vacek V."/>
            <person name="Brzon O."/>
            <person name="Soukal P."/>
            <person name="Eme L."/>
            <person name="Dacks J.B."/>
            <person name="Karnkowska A."/>
            <person name="Elias M."/>
            <person name="Hampl V."/>
        </authorList>
    </citation>
    <scope>NUCLEOTIDE SEQUENCE</scope>
    <source>
        <strain evidence="5">RCP-MX</strain>
    </source>
</reference>
<feature type="transmembrane region" description="Helical" evidence="2">
    <location>
        <begin position="516"/>
        <end position="538"/>
    </location>
</feature>
<dbReference type="Gene3D" id="2.60.120.290">
    <property type="entry name" value="Spermadhesin, CUB domain"/>
    <property type="match status" value="1"/>
</dbReference>
<evidence type="ECO:0000256" key="3">
    <source>
        <dbReference type="SAM" id="SignalP"/>
    </source>
</evidence>
<evidence type="ECO:0000256" key="1">
    <source>
        <dbReference type="ARBA" id="ARBA00023157"/>
    </source>
</evidence>
<evidence type="ECO:0000313" key="5">
    <source>
        <dbReference type="EMBL" id="KAJ4458933.1"/>
    </source>
</evidence>
<keyword evidence="2" id="KW-0812">Transmembrane</keyword>
<protein>
    <recommendedName>
        <fullName evidence="4">CUB domain-containing protein</fullName>
    </recommendedName>
</protein>
<feature type="transmembrane region" description="Helical" evidence="2">
    <location>
        <begin position="443"/>
        <end position="464"/>
    </location>
</feature>
<comment type="caution">
    <text evidence="5">The sequence shown here is derived from an EMBL/GenBank/DDBJ whole genome shotgun (WGS) entry which is preliminary data.</text>
</comment>
<sequence>MSRLFLVLGLLLLEAHLIQGYCSGMTKIVGQDSGTIAPGAGPFTESCSWEIKPGFQLSDPQRIVIGVRTWDRDAQFTLSVYDGMSDGTLLYSKMQGNSRPGEVRARLHSLATVVFTAEAGTDSSALEIYWYTSVLCSNSETVTLTDQEGSIGSGPGPYKNTMACNWLVAPGGIPDGYHVAFKLSMLDTGSEDAFVRISNGHGDKLAQYSGTDLPTDMEIICPTATCKVYWHTGEVGNRNMHTGFALQYYLSDGDVTPPDIGASPSGLSCSSWLGASSSSFFCSSAAGTIAAACSTMSAAAAAAVGRPHPLTAPCIRSTARHSGHGIRTARTTTTTAAGRAATREQYPGYPTPHTPRLNIWSCFFEFCCYESDFLFPFYSLHAVSDDLFLDTGGGTCLDQTHSIVVVAVVVVFVIFVVVVFVVVVLVVVVVVVVVEITAFGQPLVVFLLLLCLFVSPFPFGFWLVRGGADLGTRTFSRFQFPPKLCVSVLSVGPSIRYGIAPVQKKKKQTNNKIPLLLMRGGSCFVVGLLVAPSPVLALRSSEK</sequence>